<dbReference type="Proteomes" id="UP001150581">
    <property type="component" value="Unassembled WGS sequence"/>
</dbReference>
<dbReference type="EC" id="3.6.4.13" evidence="1"/>
<keyword evidence="1" id="KW-0347">Helicase</keyword>
<keyword evidence="1" id="KW-0067">ATP-binding</keyword>
<dbReference type="EMBL" id="JANBPG010000038">
    <property type="protein sequence ID" value="KAJ1901226.1"/>
    <property type="molecule type" value="Genomic_DNA"/>
</dbReference>
<sequence>MDTNALFDVFNESGDESAGASDIEESSARAPQQSSVLPISRTEADDDEDNEEQRGRGDKASELKRKPTAATDDGSNTGSMEIDGKADYGSKRARKDASAAGAKAAGLDAIVLDSFEEDLQREVKPAGLDTSAADKETGNVVLSHSVRHQVAIPLGYNYVPLSQRPKIKNPARTYPFQLDPFQHASVQCIDSGESVLVAAHTSAGKTVVAEYAIAQCLREKQRVIYTSPIKALSNQKYREFLEEFGDVGLMTGDVTINPQASCLVMTTEILRSMLYRGSEVMREVAWVVFDEIHYMRDKERGVVWEETIILLPHQVRFVFLSATIPNAMQFAEWITKTHEQPCHVVYTDFRPTPLQHYLFPQGGDGIHLVVDEKGQFREENFQRAITSLQDAQGQAADDTEGIGKGRQKKGQSNKGKQTGAKSDIYKIIKMIMSRNYHPVIVFCFSKRECEGLALQMSKLDFNTDAEKEMVGEVFVNAISSLNEDDRTLPQIENILPLLKRGVGIHHSGLLPILKEVIEILFQEGLLKCLFATETFSIGLNMPARTVVFTSVRKFDGKDFRWVMSGEYIQMSGRAGRRGLDDRGVVILMLDEKMEPAIAKGMVKGEPDVLNSAFHLSYNMILNLMRVETFTPQFMLERSFYQFQTHAAIPKLELRATELQQELATIRIADEPSVKRFYDLRTQLDTLSADMTKVLVHPAHSLPFLQPGRFVRVCTGGLNFGWGCVTFFQRKIVKDAKSKRSNPRAAAEEESQAGADGYIVDVLMHCRRADAGAARKLEATSAADGDMAVVPCDINDTAGETMVVPVLLSCIDRISTVRVHLPKDIRSSAERRDMRKRIAEVERRLGGNIPLLDPVEDMGIKDGEFKALVHKIATLESKLREHKLFGAPDEARLFAEYQGKVEVQNQIKDLRHKICDAQSAVQLDELRCRKRVLRRLGYTTAEDVITMKGRVACEITSGDELLLSELMFHGVFNDLTTEQTVSLLSCFVFTEKTSNEPPKLKEELAGPLRIMQESARQIAQISNECKLVMSEEEYVESFKPELMDVVNAWCRGAKFSQICRMTDVFEGSLIRAFRRLEELLRQMCSAAKAIGNVDLENKFADGIVKIKRDIIFAASLYL</sequence>
<keyword evidence="1" id="KW-0547">Nucleotide-binding</keyword>
<keyword evidence="1" id="KW-0378">Hydrolase</keyword>
<evidence type="ECO:0000313" key="1">
    <source>
        <dbReference type="EMBL" id="KAJ1901226.1"/>
    </source>
</evidence>
<gene>
    <name evidence="1" type="primary">MTR4</name>
    <name evidence="1" type="ORF">LPJ66_000940</name>
</gene>
<proteinExistence type="predicted"/>
<comment type="caution">
    <text evidence="1">The sequence shown here is derived from an EMBL/GenBank/DDBJ whole genome shotgun (WGS) entry which is preliminary data.</text>
</comment>
<protein>
    <submittedName>
        <fullName evidence="1">ATP-dependent RNA helicase mtr4</fullName>
        <ecNumber evidence="1">3.6.4.13</ecNumber>
    </submittedName>
</protein>
<name>A0ACC1IUR2_9FUNG</name>
<organism evidence="1 2">
    <name type="scientific">Kickxella alabastrina</name>
    <dbReference type="NCBI Taxonomy" id="61397"/>
    <lineage>
        <taxon>Eukaryota</taxon>
        <taxon>Fungi</taxon>
        <taxon>Fungi incertae sedis</taxon>
        <taxon>Zoopagomycota</taxon>
        <taxon>Kickxellomycotina</taxon>
        <taxon>Kickxellomycetes</taxon>
        <taxon>Kickxellales</taxon>
        <taxon>Kickxellaceae</taxon>
        <taxon>Kickxella</taxon>
    </lineage>
</organism>
<keyword evidence="2" id="KW-1185">Reference proteome</keyword>
<reference evidence="1" key="1">
    <citation type="submission" date="2022-07" db="EMBL/GenBank/DDBJ databases">
        <title>Phylogenomic reconstructions and comparative analyses of Kickxellomycotina fungi.</title>
        <authorList>
            <person name="Reynolds N.K."/>
            <person name="Stajich J.E."/>
            <person name="Barry K."/>
            <person name="Grigoriev I.V."/>
            <person name="Crous P."/>
            <person name="Smith M.E."/>
        </authorList>
    </citation>
    <scope>NUCLEOTIDE SEQUENCE</scope>
    <source>
        <strain evidence="1">Benny 63K</strain>
    </source>
</reference>
<accession>A0ACC1IUR2</accession>
<evidence type="ECO:0000313" key="2">
    <source>
        <dbReference type="Proteomes" id="UP001150581"/>
    </source>
</evidence>